<dbReference type="Proteomes" id="UP000014585">
    <property type="component" value="Unassembled WGS sequence"/>
</dbReference>
<keyword evidence="1" id="KW-1133">Transmembrane helix</keyword>
<comment type="caution">
    <text evidence="2">The sequence shown here is derived from an EMBL/GenBank/DDBJ whole genome shotgun (WGS) entry which is preliminary data.</text>
</comment>
<evidence type="ECO:0000313" key="3">
    <source>
        <dbReference type="Proteomes" id="UP000014585"/>
    </source>
</evidence>
<organism evidence="2 3">
    <name type="scientific">Cedecea davisae DSM 4568</name>
    <dbReference type="NCBI Taxonomy" id="566551"/>
    <lineage>
        <taxon>Bacteria</taxon>
        <taxon>Pseudomonadati</taxon>
        <taxon>Pseudomonadota</taxon>
        <taxon>Gammaproteobacteria</taxon>
        <taxon>Enterobacterales</taxon>
        <taxon>Enterobacteriaceae</taxon>
        <taxon>Cedecea</taxon>
    </lineage>
</organism>
<protein>
    <submittedName>
        <fullName evidence="2">Uncharacterized protein</fullName>
    </submittedName>
</protein>
<proteinExistence type="predicted"/>
<dbReference type="HOGENOM" id="CLU_3096979_0_0_6"/>
<name>S3IM87_9ENTR</name>
<accession>S3IM87</accession>
<evidence type="ECO:0000256" key="1">
    <source>
        <dbReference type="SAM" id="Phobius"/>
    </source>
</evidence>
<keyword evidence="1" id="KW-0472">Membrane</keyword>
<dbReference type="PATRIC" id="fig|566551.4.peg.3397"/>
<dbReference type="STRING" id="566551.HMPREF0201_03725"/>
<gene>
    <name evidence="2" type="ORF">HMPREF0201_03725</name>
</gene>
<reference evidence="2 3" key="1">
    <citation type="submission" date="2013-04" db="EMBL/GenBank/DDBJ databases">
        <authorList>
            <person name="Weinstock G."/>
            <person name="Sodergren E."/>
            <person name="Lobos E.A."/>
            <person name="Fulton L."/>
            <person name="Fulton R."/>
            <person name="Courtney L."/>
            <person name="Fronick C."/>
            <person name="O'Laughlin M."/>
            <person name="Godfrey J."/>
            <person name="Wilson R.M."/>
            <person name="Miner T."/>
            <person name="Farmer C."/>
            <person name="Delehaunty K."/>
            <person name="Cordes M."/>
            <person name="Minx P."/>
            <person name="Tomlinson C."/>
            <person name="Chen J."/>
            <person name="Wollam A."/>
            <person name="Pepin K.H."/>
            <person name="Palsikar V.B."/>
            <person name="Zhang X."/>
            <person name="Suruliraj S."/>
            <person name="Perna N.T."/>
            <person name="Plunkett G."/>
            <person name="Warren W."/>
            <person name="Mitreva M."/>
            <person name="Mardis E.R."/>
            <person name="Wilson R.K."/>
        </authorList>
    </citation>
    <scope>NUCLEOTIDE SEQUENCE [LARGE SCALE GENOMIC DNA]</scope>
    <source>
        <strain evidence="2 3">DSM 4568</strain>
    </source>
</reference>
<sequence>MLCYNKSFLGVGMSAVAPSSLLSLSGVLRLALVALLILGLWGAIHWAIILP</sequence>
<dbReference type="AlphaFoldDB" id="S3IM87"/>
<feature type="transmembrane region" description="Helical" evidence="1">
    <location>
        <begin position="27"/>
        <end position="50"/>
    </location>
</feature>
<dbReference type="EMBL" id="ATDT01000033">
    <property type="protein sequence ID" value="EPF13541.1"/>
    <property type="molecule type" value="Genomic_DNA"/>
</dbReference>
<evidence type="ECO:0000313" key="2">
    <source>
        <dbReference type="EMBL" id="EPF13541.1"/>
    </source>
</evidence>
<keyword evidence="1" id="KW-0812">Transmembrane</keyword>